<dbReference type="AlphaFoldDB" id="B6JWE7"/>
<feature type="region of interest" description="Disordered" evidence="1">
    <location>
        <begin position="413"/>
        <end position="502"/>
    </location>
</feature>
<dbReference type="GeneID" id="7052139"/>
<reference evidence="2 4" key="1">
    <citation type="journal article" date="2011" name="Science">
        <title>Comparative functional genomics of the fission yeasts.</title>
        <authorList>
            <person name="Rhind N."/>
            <person name="Chen Z."/>
            <person name="Yassour M."/>
            <person name="Thompson D.A."/>
            <person name="Haas B.J."/>
            <person name="Habib N."/>
            <person name="Wapinski I."/>
            <person name="Roy S."/>
            <person name="Lin M.F."/>
            <person name="Heiman D.I."/>
            <person name="Young S.K."/>
            <person name="Furuya K."/>
            <person name="Guo Y."/>
            <person name="Pidoux A."/>
            <person name="Chen H.M."/>
            <person name="Robbertse B."/>
            <person name="Goldberg J.M."/>
            <person name="Aoki K."/>
            <person name="Bayne E.H."/>
            <person name="Berlin A.M."/>
            <person name="Desjardins C.A."/>
            <person name="Dobbs E."/>
            <person name="Dukaj L."/>
            <person name="Fan L."/>
            <person name="FitzGerald M.G."/>
            <person name="French C."/>
            <person name="Gujja S."/>
            <person name="Hansen K."/>
            <person name="Keifenheim D."/>
            <person name="Levin J.Z."/>
            <person name="Mosher R.A."/>
            <person name="Mueller C.A."/>
            <person name="Pfiffner J."/>
            <person name="Priest M."/>
            <person name="Russ C."/>
            <person name="Smialowska A."/>
            <person name="Swoboda P."/>
            <person name="Sykes S.M."/>
            <person name="Vaughn M."/>
            <person name="Vengrova S."/>
            <person name="Yoder R."/>
            <person name="Zeng Q."/>
            <person name="Allshire R."/>
            <person name="Baulcombe D."/>
            <person name="Birren B.W."/>
            <person name="Brown W."/>
            <person name="Ekwall K."/>
            <person name="Kellis M."/>
            <person name="Leatherwood J."/>
            <person name="Levin H."/>
            <person name="Margalit H."/>
            <person name="Martienssen R."/>
            <person name="Nieduszynski C.A."/>
            <person name="Spatafora J.W."/>
            <person name="Friedman N."/>
            <person name="Dalgaard J.Z."/>
            <person name="Baumann P."/>
            <person name="Niki H."/>
            <person name="Regev A."/>
            <person name="Nusbaum C."/>
        </authorList>
    </citation>
    <scope>NUCLEOTIDE SEQUENCE [LARGE SCALE GENOMIC DNA]</scope>
    <source>
        <strain evidence="4">yFS275 / FY16936</strain>
    </source>
</reference>
<evidence type="ECO:0000256" key="1">
    <source>
        <dbReference type="SAM" id="MobiDB-lite"/>
    </source>
</evidence>
<dbReference type="eggNOG" id="KOG4302">
    <property type="taxonomic scope" value="Eukaryota"/>
</dbReference>
<dbReference type="RefSeq" id="XP_002171991.1">
    <property type="nucleotide sequence ID" value="XM_002171955.2"/>
</dbReference>
<feature type="compositionally biased region" description="Low complexity" evidence="1">
    <location>
        <begin position="461"/>
        <end position="487"/>
    </location>
</feature>
<sequence>MVQSLPDSVWDSIRGTIEEFINDTEHVCTELGYEMGPEGIQSFITETLNTRKFDLTSEAEKLKTQCAQLLDSISIMTSAMHMEFEAEVEPPLKQCFRRLSREKEAFEHTFLEKQETAHDLYSKLKALYEELGEKCVISQFDGKMFSDVSDEFLNTLQQTVEKAAAEVHERTELIHKLHDKIRRYHDVLGIRKTLPSKTIYLSNVRSLVDQARRLKSEYHERKERKERIVTDVHSLLTSLKIKPNIRVSESDLSVNALKAWELERRRLLGISNIRCKKEIEVLQQKHATLSKVLFISRKTHKQVAAETSSDDLRPIVESLKQTINHMTVELRLRADLTPLVKRYLTMEKQLIGLNGHERTTNKSRLSHSKLRKDFLILRAQLAIKLQDWEEENETVFYVFGQPLKQMLHQPLQLEEDEPEPKAAQDKKPVPVLTSRIKRPSVFHRLSKPRTKNEAVPANRYSPSPSRLPALSRCSSASTTSTSNSSFSHRPSEKNTPVKNTEKEIPEVHRPYSSFSRTLREMLHEVVNNKNAHRLSEDFDKPRSSITPFQRIFSRDMDEWETCSSLVDPNESFDSLNSQLSAMGISSESSFEPQQ</sequence>
<dbReference type="HOGENOM" id="CLU_459388_0_0_1"/>
<evidence type="ECO:0000313" key="4">
    <source>
        <dbReference type="Proteomes" id="UP000001744"/>
    </source>
</evidence>
<accession>B6JWE7</accession>
<dbReference type="OMA" id="FCLGENS"/>
<protein>
    <submittedName>
        <fullName evidence="2">Uncharacterized protein</fullName>
    </submittedName>
</protein>
<dbReference type="JaponicusDB" id="SJAG_00723">
    <property type="gene designation" value="mcp1"/>
</dbReference>
<dbReference type="InterPro" id="IPR007145">
    <property type="entry name" value="MAP65_Ase1_PRC1"/>
</dbReference>
<gene>
    <name evidence="3" type="primary">mcp1</name>
    <name evidence="2" type="ORF">SJAG_00723</name>
</gene>
<evidence type="ECO:0000313" key="2">
    <source>
        <dbReference type="EMBL" id="EEB05698.1"/>
    </source>
</evidence>
<keyword evidence="4" id="KW-1185">Reference proteome</keyword>
<dbReference type="GO" id="GO:0008017">
    <property type="term" value="F:microtubule binding"/>
    <property type="evidence" value="ECO:0007669"/>
    <property type="project" value="InterPro"/>
</dbReference>
<dbReference type="PANTHER" id="PTHR19321:SF41">
    <property type="entry name" value="FASCETTO-RELATED"/>
    <property type="match status" value="1"/>
</dbReference>
<feature type="region of interest" description="Disordered" evidence="1">
    <location>
        <begin position="572"/>
        <end position="594"/>
    </location>
</feature>
<dbReference type="VEuPathDB" id="FungiDB:SJAG_00723"/>
<proteinExistence type="predicted"/>
<feature type="compositionally biased region" description="Basic residues" evidence="1">
    <location>
        <begin position="435"/>
        <end position="449"/>
    </location>
</feature>
<feature type="compositionally biased region" description="Basic and acidic residues" evidence="1">
    <location>
        <begin position="419"/>
        <end position="428"/>
    </location>
</feature>
<dbReference type="PANTHER" id="PTHR19321">
    <property type="entry name" value="PROTEIN REGULATOR OF CYTOKINESIS 1 PRC1-RELATED"/>
    <property type="match status" value="1"/>
</dbReference>
<evidence type="ECO:0000313" key="3">
    <source>
        <dbReference type="JaponicusDB" id="SJAG_00723"/>
    </source>
</evidence>
<name>B6JWE7_SCHJY</name>
<dbReference type="Pfam" id="PF03999">
    <property type="entry name" value="MAP65_ASE1"/>
    <property type="match status" value="1"/>
</dbReference>
<dbReference type="GO" id="GO:0000226">
    <property type="term" value="P:microtubule cytoskeleton organization"/>
    <property type="evidence" value="ECO:0007669"/>
    <property type="project" value="InterPro"/>
</dbReference>
<dbReference type="OrthoDB" id="5391345at2759"/>
<organism evidence="2 4">
    <name type="scientific">Schizosaccharomyces japonicus (strain yFS275 / FY16936)</name>
    <name type="common">Fission yeast</name>
    <dbReference type="NCBI Taxonomy" id="402676"/>
    <lineage>
        <taxon>Eukaryota</taxon>
        <taxon>Fungi</taxon>
        <taxon>Dikarya</taxon>
        <taxon>Ascomycota</taxon>
        <taxon>Taphrinomycotina</taxon>
        <taxon>Schizosaccharomycetes</taxon>
        <taxon>Schizosaccharomycetales</taxon>
        <taxon>Schizosaccharomycetaceae</taxon>
        <taxon>Schizosaccharomyces</taxon>
    </lineage>
</organism>
<dbReference type="EMBL" id="KE651166">
    <property type="protein sequence ID" value="EEB05698.1"/>
    <property type="molecule type" value="Genomic_DNA"/>
</dbReference>
<dbReference type="Proteomes" id="UP000001744">
    <property type="component" value="Unassembled WGS sequence"/>
</dbReference>
<dbReference type="STRING" id="402676.B6JWE7"/>